<dbReference type="FunFam" id="3.30.1490.100:FF:000001">
    <property type="entry name" value="DNA repair protein REV1"/>
    <property type="match status" value="1"/>
</dbReference>
<evidence type="ECO:0000313" key="19">
    <source>
        <dbReference type="Proteomes" id="UP000424527"/>
    </source>
</evidence>
<keyword evidence="5 13" id="KW-0808">Transferase</keyword>
<feature type="binding site" evidence="14">
    <location>
        <position position="680"/>
    </location>
    <ligand>
        <name>Mg(2+)</name>
        <dbReference type="ChEBI" id="CHEBI:18420"/>
        <label>1</label>
    </ligand>
</feature>
<evidence type="ECO:0000256" key="3">
    <source>
        <dbReference type="ARBA" id="ARBA00020399"/>
    </source>
</evidence>
<dbReference type="EMBL" id="REGW02000002">
    <property type="protein sequence ID" value="KAE8299013.1"/>
    <property type="molecule type" value="Genomic_DNA"/>
</dbReference>
<comment type="caution">
    <text evidence="18">The sequence shown here is derived from an EMBL/GenBank/DDBJ whole genome shotgun (WGS) entry which is preliminary data.</text>
</comment>
<feature type="compositionally biased region" description="Polar residues" evidence="15">
    <location>
        <begin position="196"/>
        <end position="223"/>
    </location>
</feature>
<dbReference type="SUPFAM" id="SSF52113">
    <property type="entry name" value="BRCT domain"/>
    <property type="match status" value="1"/>
</dbReference>
<dbReference type="InterPro" id="IPR001357">
    <property type="entry name" value="BRCT_dom"/>
</dbReference>
<feature type="binding site" evidence="14">
    <location>
        <position position="527"/>
    </location>
    <ligand>
        <name>Mg(2+)</name>
        <dbReference type="ChEBI" id="CHEBI:18420"/>
        <label>1</label>
    </ligand>
</feature>
<dbReference type="CDD" id="cd01701">
    <property type="entry name" value="PolY_Rev1"/>
    <property type="match status" value="1"/>
</dbReference>
<feature type="binding site" evidence="14">
    <location>
        <position position="681"/>
    </location>
    <ligand>
        <name>Mg(2+)</name>
        <dbReference type="ChEBI" id="CHEBI:18420"/>
        <label>1</label>
    </ligand>
</feature>
<dbReference type="GO" id="GO:0017125">
    <property type="term" value="F:deoxycytidyl transferase activity"/>
    <property type="evidence" value="ECO:0007669"/>
    <property type="project" value="TreeGrafter"/>
</dbReference>
<keyword evidence="8 13" id="KW-0227">DNA damage</keyword>
<dbReference type="Pfam" id="PF00817">
    <property type="entry name" value="IMS"/>
    <property type="match status" value="2"/>
</dbReference>
<dbReference type="FunFam" id="3.30.70.270:FF:000005">
    <property type="entry name" value="DNA repair protein REV1"/>
    <property type="match status" value="1"/>
</dbReference>
<keyword evidence="4 13" id="KW-0237">DNA synthesis</keyword>
<dbReference type="FunFam" id="3.40.1170.60:FF:000005">
    <property type="entry name" value="DNA repair protein REV1"/>
    <property type="match status" value="1"/>
</dbReference>
<dbReference type="Gene3D" id="3.40.50.10190">
    <property type="entry name" value="BRCT domain"/>
    <property type="match status" value="1"/>
</dbReference>
<comment type="subcellular location">
    <subcellularLocation>
        <location evidence="1 13">Nucleus</location>
    </subcellularLocation>
</comment>
<dbReference type="Gene3D" id="3.30.70.270">
    <property type="match status" value="2"/>
</dbReference>
<evidence type="ECO:0000256" key="13">
    <source>
        <dbReference type="PIRNR" id="PIRNR036573"/>
    </source>
</evidence>
<dbReference type="InterPro" id="IPR017961">
    <property type="entry name" value="DNA_pol_Y-fam_little_finger"/>
</dbReference>
<dbReference type="InterPro" id="IPR053848">
    <property type="entry name" value="IMS_HHH_1"/>
</dbReference>
<keyword evidence="10 13" id="KW-0238">DNA-binding</keyword>
<protein>
    <recommendedName>
        <fullName evidence="3 13">DNA repair protein REV1</fullName>
        <ecNumber evidence="13">2.7.7.-</ecNumber>
    </recommendedName>
</protein>
<evidence type="ECO:0000256" key="6">
    <source>
        <dbReference type="ARBA" id="ARBA00022695"/>
    </source>
</evidence>
<dbReference type="GO" id="GO:0005634">
    <property type="term" value="C:nucleus"/>
    <property type="evidence" value="ECO:0007669"/>
    <property type="project" value="UniProtKB-SubCell"/>
</dbReference>
<feature type="region of interest" description="Disordered" evidence="15">
    <location>
        <begin position="578"/>
        <end position="607"/>
    </location>
</feature>
<dbReference type="SUPFAM" id="SSF100879">
    <property type="entry name" value="Lesion bypass DNA polymerase (Y-family), little finger domain"/>
    <property type="match status" value="1"/>
</dbReference>
<dbReference type="Proteomes" id="UP000424527">
    <property type="component" value="Unassembled WGS sequence"/>
</dbReference>
<evidence type="ECO:0000256" key="14">
    <source>
        <dbReference type="PIRSR" id="PIRSR036573-2"/>
    </source>
</evidence>
<feature type="compositionally biased region" description="Basic and acidic residues" evidence="15">
    <location>
        <begin position="327"/>
        <end position="339"/>
    </location>
</feature>
<feature type="region of interest" description="Disordered" evidence="15">
    <location>
        <begin position="393"/>
        <end position="446"/>
    </location>
</feature>
<keyword evidence="12 13" id="KW-0539">Nucleus</keyword>
<reference evidence="18 19" key="1">
    <citation type="submission" date="2019-07" db="EMBL/GenBank/DDBJ databases">
        <title>Chromosome genome assembly for large yellow croaker.</title>
        <authorList>
            <person name="Xiao S."/>
        </authorList>
    </citation>
    <scope>NUCLEOTIDE SEQUENCE [LARGE SCALE GENOMIC DNA]</scope>
    <source>
        <strain evidence="18">JMULYC20181020</strain>
        <tissue evidence="18">Muscle</tissue>
    </source>
</reference>
<feature type="compositionally biased region" description="Low complexity" evidence="15">
    <location>
        <begin position="432"/>
        <end position="446"/>
    </location>
</feature>
<dbReference type="Pfam" id="PF11799">
    <property type="entry name" value="IMS_C"/>
    <property type="match status" value="1"/>
</dbReference>
<evidence type="ECO:0000256" key="7">
    <source>
        <dbReference type="ARBA" id="ARBA00022723"/>
    </source>
</evidence>
<evidence type="ECO:0000256" key="15">
    <source>
        <dbReference type="SAM" id="MobiDB-lite"/>
    </source>
</evidence>
<feature type="compositionally biased region" description="Polar residues" evidence="15">
    <location>
        <begin position="505"/>
        <end position="517"/>
    </location>
</feature>
<organism evidence="18 19">
    <name type="scientific">Larimichthys crocea</name>
    <name type="common">Large yellow croaker</name>
    <name type="synonym">Pseudosciaena crocea</name>
    <dbReference type="NCBI Taxonomy" id="215358"/>
    <lineage>
        <taxon>Eukaryota</taxon>
        <taxon>Metazoa</taxon>
        <taxon>Chordata</taxon>
        <taxon>Craniata</taxon>
        <taxon>Vertebrata</taxon>
        <taxon>Euteleostomi</taxon>
        <taxon>Actinopterygii</taxon>
        <taxon>Neopterygii</taxon>
        <taxon>Teleostei</taxon>
        <taxon>Neoteleostei</taxon>
        <taxon>Acanthomorphata</taxon>
        <taxon>Eupercaria</taxon>
        <taxon>Sciaenidae</taxon>
        <taxon>Larimichthys</taxon>
    </lineage>
</organism>
<dbReference type="FunFam" id="3.40.50.10190:FF:000009">
    <property type="entry name" value="DNA repair protein REV1"/>
    <property type="match status" value="1"/>
</dbReference>
<dbReference type="PROSITE" id="PS50173">
    <property type="entry name" value="UMUC"/>
    <property type="match status" value="1"/>
</dbReference>
<feature type="compositionally biased region" description="Polar residues" evidence="15">
    <location>
        <begin position="396"/>
        <end position="406"/>
    </location>
</feature>
<proteinExistence type="inferred from homology"/>
<dbReference type="SMART" id="SM00292">
    <property type="entry name" value="BRCT"/>
    <property type="match status" value="1"/>
</dbReference>
<evidence type="ECO:0000256" key="2">
    <source>
        <dbReference type="ARBA" id="ARBA00010945"/>
    </source>
</evidence>
<dbReference type="InterPro" id="IPR043502">
    <property type="entry name" value="DNA/RNA_pol_sf"/>
</dbReference>
<gene>
    <name evidence="18" type="ORF">D5F01_LYC01396</name>
</gene>
<dbReference type="EC" id="2.7.7.-" evidence="13"/>
<dbReference type="GO" id="GO:0006281">
    <property type="term" value="P:DNA repair"/>
    <property type="evidence" value="ECO:0007669"/>
    <property type="project" value="UniProtKB-KW"/>
</dbReference>
<evidence type="ECO:0000313" key="18">
    <source>
        <dbReference type="EMBL" id="KAE8299013.1"/>
    </source>
</evidence>
<dbReference type="Gene3D" id="3.30.1490.100">
    <property type="entry name" value="DNA polymerase, Y-family, little finger domain"/>
    <property type="match status" value="1"/>
</dbReference>
<dbReference type="Pfam" id="PF21999">
    <property type="entry name" value="IMS_HHH_1"/>
    <property type="match status" value="1"/>
</dbReference>
<dbReference type="Gene3D" id="1.10.150.20">
    <property type="entry name" value="5' to 3' exonuclease, C-terminal subdomain"/>
    <property type="match status" value="1"/>
</dbReference>
<evidence type="ECO:0000256" key="9">
    <source>
        <dbReference type="ARBA" id="ARBA00022842"/>
    </source>
</evidence>
<dbReference type="PANTHER" id="PTHR45990">
    <property type="entry name" value="DNA REPAIR PROTEIN REV1"/>
    <property type="match status" value="1"/>
</dbReference>
<evidence type="ECO:0000256" key="4">
    <source>
        <dbReference type="ARBA" id="ARBA00022634"/>
    </source>
</evidence>
<dbReference type="GO" id="GO:0070987">
    <property type="term" value="P:error-free translesion synthesis"/>
    <property type="evidence" value="ECO:0007669"/>
    <property type="project" value="TreeGrafter"/>
</dbReference>
<dbReference type="Pfam" id="PF16589">
    <property type="entry name" value="BRCT_2"/>
    <property type="match status" value="1"/>
</dbReference>
<feature type="region of interest" description="Disordered" evidence="15">
    <location>
        <begin position="486"/>
        <end position="517"/>
    </location>
</feature>
<dbReference type="PANTHER" id="PTHR45990:SF1">
    <property type="entry name" value="DNA REPAIR PROTEIN REV1"/>
    <property type="match status" value="1"/>
</dbReference>
<name>A0A6G0J643_LARCR</name>
<evidence type="ECO:0000256" key="1">
    <source>
        <dbReference type="ARBA" id="ARBA00004123"/>
    </source>
</evidence>
<dbReference type="PIRSF" id="PIRSF036573">
    <property type="entry name" value="REV1"/>
    <property type="match status" value="1"/>
</dbReference>
<evidence type="ECO:0000256" key="12">
    <source>
        <dbReference type="ARBA" id="ARBA00023242"/>
    </source>
</evidence>
<evidence type="ECO:0000259" key="16">
    <source>
        <dbReference type="PROSITE" id="PS50172"/>
    </source>
</evidence>
<dbReference type="Gene3D" id="6.10.250.1490">
    <property type="match status" value="1"/>
</dbReference>
<dbReference type="InterPro" id="IPR036775">
    <property type="entry name" value="DNA_pol_Y-fam_lit_finger_sf"/>
</dbReference>
<evidence type="ECO:0000256" key="10">
    <source>
        <dbReference type="ARBA" id="ARBA00023125"/>
    </source>
</evidence>
<evidence type="ECO:0000259" key="17">
    <source>
        <dbReference type="PROSITE" id="PS50173"/>
    </source>
</evidence>
<keyword evidence="6 13" id="KW-0548">Nucleotidyltransferase</keyword>
<dbReference type="GO" id="GO:0042276">
    <property type="term" value="P:error-prone translesion synthesis"/>
    <property type="evidence" value="ECO:0007669"/>
    <property type="project" value="InterPro"/>
</dbReference>
<sequence>MSRDGWMKKKANAGGDNGWAERGGYMAAKVSKLDEQFKLDAPREKQKEGACSSIFTGVSIYVNGYTEPSADELRRLMMLHGGQFHVYYSRSKTTHIIANNLPNSKIQELKGEKVIKPEWITDSVKAGRLLPYLQYQLYAKQKGPLFPGVTLRQTSETAGPSHGPLQPSIHPPQRSALNHEPPSPSFNSIPPYPSHSRPSQGNVQPQSIQQSSAARFINPQSSHTDPRHRSPLHTYVPSNPHPNLLQQQQQRAGQPHTQINSSCSRSRSGCKEAELKINGLLQTSPDMLSLSQTSEMQEDPLPLTNGHTHLVNGALNPEELSPVTDKPSVDRDKSSEEKPQSSPGQSQTKPDPYEFPHSPPKQSEQRLPPPPPTYQEALKATESHALLKQLQPPCQVDSNPEQTSPLRLNGGHHSFSSDSTNVTAKLDPPTEKSSSSSSSSSSSKSSAQLLAQTGGLISEYYSHSRLHQISTWRTGFSEYVNELHSKRKAAGTTSFPGKERLRKSVAQQSADSRGTSASVKSCILHVDMDCFFVSVGIRHQPELKGKPVAVTSNRGEGRVARRAGANPQLELQYYQRRHTHPQPEKADEDLYRTPSQESPESHPNGVDQDAAALSMAEIASCSYEARQAGVRNGMFFGKAKQLCPSLQSVPYDFEAYKEVALTMYETLAGYTHDIEALSCDEVLIDGSALLAELGVSPDDLAKAIRADIKEKTKCCASVGMGSNILLARLATRKAKPEGQYFLKSEEVDDFIRDLPVTSLPGVGPVMGRKLAAMGVRSCGDLQQVSLSQLQKKFGPRTGQTLFRFCRGLDDRPVRYEKERKSVSAEMNYNIRFSRVDEAECFLTNLSMEVQKRLQEAGLRGRRVTLKVMVRKVGAPLEPAKYGGHGICDNLARTVMLAQSTDSGQLIAAAVIKLFHTMKLQVQDLRGIGIMVQLLEGNHSVQQDSTGSRARSIKEMLLNKA</sequence>
<evidence type="ECO:0000256" key="8">
    <source>
        <dbReference type="ARBA" id="ARBA00022763"/>
    </source>
</evidence>
<feature type="domain" description="BRCT" evidence="16">
    <location>
        <begin position="50"/>
        <end position="137"/>
    </location>
</feature>
<comment type="cofactor">
    <cofactor evidence="14">
        <name>Mg(2+)</name>
        <dbReference type="ChEBI" id="CHEBI:18420"/>
    </cofactor>
    <text evidence="14">Binds 2 magnesium ions.</text>
</comment>
<dbReference type="GO" id="GO:0003684">
    <property type="term" value="F:damaged DNA binding"/>
    <property type="evidence" value="ECO:0007669"/>
    <property type="project" value="UniProtKB-UniRule"/>
</dbReference>
<dbReference type="InterPro" id="IPR043128">
    <property type="entry name" value="Rev_trsase/Diguanyl_cyclase"/>
</dbReference>
<evidence type="ECO:0000256" key="11">
    <source>
        <dbReference type="ARBA" id="ARBA00023204"/>
    </source>
</evidence>
<dbReference type="SUPFAM" id="SSF56672">
    <property type="entry name" value="DNA/RNA polymerases"/>
    <property type="match status" value="1"/>
</dbReference>
<dbReference type="GO" id="GO:0003887">
    <property type="term" value="F:DNA-directed DNA polymerase activity"/>
    <property type="evidence" value="ECO:0007669"/>
    <property type="project" value="InterPro"/>
</dbReference>
<accession>A0A6G0J643</accession>
<feature type="region of interest" description="Disordered" evidence="15">
    <location>
        <begin position="297"/>
        <end position="375"/>
    </location>
</feature>
<dbReference type="InterPro" id="IPR012112">
    <property type="entry name" value="REV1"/>
</dbReference>
<dbReference type="Gene3D" id="3.40.1170.60">
    <property type="match status" value="1"/>
</dbReference>
<feature type="compositionally biased region" description="Polar residues" evidence="15">
    <location>
        <begin position="414"/>
        <end position="423"/>
    </location>
</feature>
<keyword evidence="19" id="KW-1185">Reference proteome</keyword>
<dbReference type="GO" id="GO:0046872">
    <property type="term" value="F:metal ion binding"/>
    <property type="evidence" value="ECO:0007669"/>
    <property type="project" value="UniProtKB-KW"/>
</dbReference>
<feature type="region of interest" description="Disordered" evidence="15">
    <location>
        <begin position="150"/>
        <end position="270"/>
    </location>
</feature>
<dbReference type="InterPro" id="IPR001126">
    <property type="entry name" value="UmuC"/>
</dbReference>
<keyword evidence="11 13" id="KW-0234">DNA repair</keyword>
<evidence type="ECO:0000256" key="5">
    <source>
        <dbReference type="ARBA" id="ARBA00022679"/>
    </source>
</evidence>
<keyword evidence="7 14" id="KW-0479">Metal-binding</keyword>
<dbReference type="PROSITE" id="PS50172">
    <property type="entry name" value="BRCT"/>
    <property type="match status" value="1"/>
</dbReference>
<comment type="similarity">
    <text evidence="2 13">Belongs to the DNA polymerase type-Y family.</text>
</comment>
<keyword evidence="9 14" id="KW-0460">Magnesium</keyword>
<feature type="compositionally biased region" description="Basic and acidic residues" evidence="15">
    <location>
        <begin position="581"/>
        <end position="591"/>
    </location>
</feature>
<feature type="domain" description="UmuC" evidence="17">
    <location>
        <begin position="523"/>
        <end position="763"/>
    </location>
</feature>
<dbReference type="AlphaFoldDB" id="A0A6G0J643"/>
<feature type="compositionally biased region" description="Polar residues" evidence="15">
    <location>
        <begin position="340"/>
        <end position="349"/>
    </location>
</feature>
<comment type="function">
    <text evidence="13">Deoxycytidyl transferase involved in DNA repair. Transfers a dCMP residue from dCTP to the 3'-end of a DNA primer in a template-dependent reaction. May assist in the first step in the bypass of abasic lesions by the insertion of a nucleotide opposite the lesion. Required for normal induction of mutations by physical and chemical agents.</text>
</comment>
<dbReference type="InterPro" id="IPR036420">
    <property type="entry name" value="BRCT_dom_sf"/>
</dbReference>
<dbReference type="CDD" id="cd17719">
    <property type="entry name" value="BRCT_Rev1"/>
    <property type="match status" value="1"/>
</dbReference>
<feature type="compositionally biased region" description="Polar residues" evidence="15">
    <location>
        <begin position="251"/>
        <end position="267"/>
    </location>
</feature>